<evidence type="ECO:0000313" key="9">
    <source>
        <dbReference type="EMBL" id="MEE1885718.1"/>
    </source>
</evidence>
<comment type="catalytic activity">
    <reaction evidence="1 7">
        <text>6-phospho-D-glucono-1,5-lactone + H2O = 6-phospho-D-gluconate + H(+)</text>
        <dbReference type="Rhea" id="RHEA:12556"/>
        <dbReference type="ChEBI" id="CHEBI:15377"/>
        <dbReference type="ChEBI" id="CHEBI:15378"/>
        <dbReference type="ChEBI" id="CHEBI:57955"/>
        <dbReference type="ChEBI" id="CHEBI:58759"/>
        <dbReference type="EC" id="3.1.1.31"/>
    </reaction>
</comment>
<comment type="pathway">
    <text evidence="3 7">Carbohydrate degradation; pentose phosphate pathway; D-ribulose 5-phosphate from D-glucose 6-phosphate (oxidative stage): step 2/3.</text>
</comment>
<protein>
    <recommendedName>
        <fullName evidence="6 7">6-phosphogluconolactonase</fullName>
        <shortName evidence="7">6PGL</shortName>
        <ecNumber evidence="5 7">3.1.1.31</ecNumber>
    </recommendedName>
</protein>
<evidence type="ECO:0000256" key="7">
    <source>
        <dbReference type="RuleBase" id="RU365095"/>
    </source>
</evidence>
<evidence type="ECO:0000256" key="5">
    <source>
        <dbReference type="ARBA" id="ARBA00013198"/>
    </source>
</evidence>
<proteinExistence type="inferred from homology"/>
<keyword evidence="7 9" id="KW-0378">Hydrolase</keyword>
<dbReference type="CDD" id="cd01400">
    <property type="entry name" value="6PGL"/>
    <property type="match status" value="1"/>
</dbReference>
<dbReference type="InterPro" id="IPR006148">
    <property type="entry name" value="Glc/Gal-6P_isomerase"/>
</dbReference>
<dbReference type="Pfam" id="PF01182">
    <property type="entry name" value="Glucosamine_iso"/>
    <property type="match status" value="1"/>
</dbReference>
<dbReference type="Proteomes" id="UP001337681">
    <property type="component" value="Unassembled WGS sequence"/>
</dbReference>
<evidence type="ECO:0000313" key="10">
    <source>
        <dbReference type="Proteomes" id="UP001337681"/>
    </source>
</evidence>
<sequence length="230" mass="26086">MQTFSFNTTPEAIQSLAKHIIESAKACIEEKGSFNLVLTGGNSPKMLYNILADQYKNEINWEVVYFFIGDERHVPSNHKDYNGLMARENLLNPLNIKEENIFLVNTSLTPQEAAEDYYARILKHFNQATINFDFTLLGMGADAHTASIFPGTTICKINPNESIEAVFVEKLNSWRISFNATLINQSKEIAFLVFGKDKLDAFTSVQSHPNQLEYPASLIQGNVFWYTNFN</sequence>
<dbReference type="RefSeq" id="WP_330146613.1">
    <property type="nucleotide sequence ID" value="NZ_JAZDQU010000002.1"/>
</dbReference>
<dbReference type="SUPFAM" id="SSF100950">
    <property type="entry name" value="NagB/RpiA/CoA transferase-like"/>
    <property type="match status" value="1"/>
</dbReference>
<dbReference type="GO" id="GO:0017057">
    <property type="term" value="F:6-phosphogluconolactonase activity"/>
    <property type="evidence" value="ECO:0007669"/>
    <property type="project" value="UniProtKB-EC"/>
</dbReference>
<feature type="domain" description="Glucosamine/galactosamine-6-phosphate isomerase" evidence="8">
    <location>
        <begin position="10"/>
        <end position="225"/>
    </location>
</feature>
<reference evidence="9 10" key="1">
    <citation type="submission" date="2024-01" db="EMBL/GenBank/DDBJ databases">
        <title>Pedobacter sp. nov., isolated from oil-contaminated soil.</title>
        <authorList>
            <person name="Le N.T.T."/>
        </authorList>
    </citation>
    <scope>NUCLEOTIDE SEQUENCE [LARGE SCALE GENOMIC DNA]</scope>
    <source>
        <strain evidence="9 10">VNH31</strain>
    </source>
</reference>
<evidence type="ECO:0000256" key="6">
    <source>
        <dbReference type="ARBA" id="ARBA00020337"/>
    </source>
</evidence>
<dbReference type="InterPro" id="IPR005900">
    <property type="entry name" value="6-phosphogluconolactonase_DevB"/>
</dbReference>
<evidence type="ECO:0000256" key="2">
    <source>
        <dbReference type="ARBA" id="ARBA00002681"/>
    </source>
</evidence>
<dbReference type="NCBIfam" id="TIGR01198">
    <property type="entry name" value="pgl"/>
    <property type="match status" value="1"/>
</dbReference>
<evidence type="ECO:0000256" key="4">
    <source>
        <dbReference type="ARBA" id="ARBA00010662"/>
    </source>
</evidence>
<evidence type="ECO:0000256" key="3">
    <source>
        <dbReference type="ARBA" id="ARBA00004961"/>
    </source>
</evidence>
<comment type="caution">
    <text evidence="9">The sequence shown here is derived from an EMBL/GenBank/DDBJ whole genome shotgun (WGS) entry which is preliminary data.</text>
</comment>
<keyword evidence="10" id="KW-1185">Reference proteome</keyword>
<comment type="similarity">
    <text evidence="4 7">Belongs to the glucosamine/galactosamine-6-phosphate isomerase family. 6-phosphogluconolactonase subfamily.</text>
</comment>
<dbReference type="EC" id="3.1.1.31" evidence="5 7"/>
<dbReference type="PANTHER" id="PTHR11054:SF0">
    <property type="entry name" value="6-PHOSPHOGLUCONOLACTONASE"/>
    <property type="match status" value="1"/>
</dbReference>
<evidence type="ECO:0000259" key="8">
    <source>
        <dbReference type="Pfam" id="PF01182"/>
    </source>
</evidence>
<name>A0ABU7H309_9SPHI</name>
<dbReference type="PANTHER" id="PTHR11054">
    <property type="entry name" value="6-PHOSPHOGLUCONOLACTONASE"/>
    <property type="match status" value="1"/>
</dbReference>
<dbReference type="EMBL" id="JAZDQU010000002">
    <property type="protein sequence ID" value="MEE1885718.1"/>
    <property type="molecule type" value="Genomic_DNA"/>
</dbReference>
<dbReference type="InterPro" id="IPR037171">
    <property type="entry name" value="NagB/RpiA_transferase-like"/>
</dbReference>
<gene>
    <name evidence="7 9" type="primary">pgl</name>
    <name evidence="9" type="ORF">VRU49_09850</name>
</gene>
<organism evidence="9 10">
    <name type="scientific">Pedobacter flavus</name>
    <dbReference type="NCBI Taxonomy" id="3113906"/>
    <lineage>
        <taxon>Bacteria</taxon>
        <taxon>Pseudomonadati</taxon>
        <taxon>Bacteroidota</taxon>
        <taxon>Sphingobacteriia</taxon>
        <taxon>Sphingobacteriales</taxon>
        <taxon>Sphingobacteriaceae</taxon>
        <taxon>Pedobacter</taxon>
    </lineage>
</organism>
<accession>A0ABU7H309</accession>
<dbReference type="Gene3D" id="3.40.50.1360">
    <property type="match status" value="1"/>
</dbReference>
<dbReference type="InterPro" id="IPR039104">
    <property type="entry name" value="6PGL"/>
</dbReference>
<evidence type="ECO:0000256" key="1">
    <source>
        <dbReference type="ARBA" id="ARBA00000832"/>
    </source>
</evidence>
<comment type="function">
    <text evidence="2 7">Hydrolysis of 6-phosphogluconolactone to 6-phosphogluconate.</text>
</comment>